<feature type="transmembrane region" description="Helical" evidence="10">
    <location>
        <begin position="252"/>
        <end position="270"/>
    </location>
</feature>
<dbReference type="SUPFAM" id="SSF52540">
    <property type="entry name" value="P-loop containing nucleoside triphosphate hydrolases"/>
    <property type="match status" value="2"/>
</dbReference>
<sequence length="1642" mass="178944">MAVSPAPTEDRWQQSATAPSFFTHVRVLVYKNALLKMRNPWALLLELLLPFACLGLLVWIRTKVPSTAIPASIDTKSLPIAANGTAPAFLRNIASGQILVIAPPQGALSEALLANFQTALQPLGKAASVVTMADNAAIESYIDDAGYAKTKPQIVAAIIVNSQGPAFQYTIRMNATGRGFGGGAVPITQGNIEPFYIQNVDTQFQTYYAGGFIFLQTVIDQTIWALSNAHMTTYPAFVAQEFPELPISTDNFARLAGFLLPLLVVFGYTYTVTRVSKCLMEEKEARIAEGLKVIGVSDLALLLSHFIVYMVVFALQAGLITLISKPYSNRFSDPFLVWLLYFEFGACGIFPIAFFMTPFFTRQRVASMFTAVLFIVMTFVSFATTDMGRSGLLGVSLLPPVAFSQGVSLLAQADSGSLGITFSNLDTQFNGISLGDMLGFLALDFIIFTLIAVYLGKVLPSTYGVALPWNFFLKKSYWIRPPVETAATTSKDYPKKVDGDGRDVFEAPKSTAPVTVSIRKLRRTFNKGGTVAVSDLDLDLHLGEIFGLLGHNGAGKTTTISMLSGFIAPESGTATVFGSSLSHDVAGVRRSLGYCPQHDTLYAQLTVQEHLEMFGLLKGVPRGSIQEAVKQVVETIGLTEKVKTPSANLSGGQKRKLSIGMALIGDSKLILLDEPTSGMDPYSRRSTWEMIKRARQGRTILLTTHFMDEADQLSDRIGIMAHGELQCLGTSLFLKRLFGVGYTLTLSKSGQMGSGTDTAAVSDIVRTHVPGSELLSDVAAEMAFRLPLSHASKFPGMFDDIDSKRGVLGIGSYGVSVTTLSEVFLRVGNDVALNRQSARNLVREMSRKSQRRLAGADTPGMRPEVKNLFFRHIKAMLWKRFYSAKRDRKVLLWQIIIPIVLLVLGLFLVDLGIRTKFPAVLLTEDSQFGSSTVFPYGATNNAGTFKSVLDSVKPPPTMMYLPSATSKADVMNELLANYPNGQPRYGAAFVSSQGLTLLFNTSGYHSLPAHISMLSNAVLQMASPTSSIQLTAQALPLTPAQKSRSSALLALILGLAFAFIPASFAAFVIRERETQVLQQQLVSGVSTTAYWISTWIWDFISVMVPSVVCIALLYAFQVTQLTDDGTMGPAVLILVLFALAICPFTYIISYFFKDSNSGQTVILFVYIITVSGLLIAHGIMSVPQLGVTDVDNVLIWIYYLFPTFSMAQGLSNLMSRSSTLTLSNKVPGIWDMDVSGKVLIYLCSEIVGYFAILLLIEYVRRTPRLLAIISRDRFLDVRPVDGTPDEIDVDVAAEKQRVQSGGADKDVIVLRGLRKVYPSPTGVKVAVKDQWFGIPSGECFGFLGVNGAGKTTTIQMLTGDVVPTSGTAHLLGLEITQEQRRARQLIGYCPQFDALIHLMTAREHLHMYADIKGVPVADVGPMVDELIEQLGLQMYADLPCGGYSGGNRRKLSVGLALIGSPPLVFLDEPSTGMDPKSRRSLWDLICQTMSGKSVILTTHSMEECEALCTRVGIQVSGRLSCLGTPQHLKDRFGDAYQVELNVVEGRLDEAPAFMKLSFPDSALVEEQGSNLKYRVPKGRSLGDMFRIIETGATTLFDSYSVSDVTLEQIFIQFASKQTEELGHVRGLVDHVTVNVRPDAPQA</sequence>
<reference evidence="12 13" key="1">
    <citation type="submission" date="2018-03" db="EMBL/GenBank/DDBJ databases">
        <authorList>
            <person name="Fogelqvist J."/>
        </authorList>
    </citation>
    <scope>NUCLEOTIDE SEQUENCE [LARGE SCALE GENOMIC DNA]</scope>
</reference>
<comment type="subcellular location">
    <subcellularLocation>
        <location evidence="1">Membrane</location>
        <topology evidence="1">Multi-pass membrane protein</topology>
    </subcellularLocation>
</comment>
<dbReference type="SMART" id="SM00382">
    <property type="entry name" value="AAA"/>
    <property type="match status" value="2"/>
</dbReference>
<dbReference type="CDD" id="cd03263">
    <property type="entry name" value="ABC_subfamily_A"/>
    <property type="match status" value="2"/>
</dbReference>
<feature type="transmembrane region" description="Helical" evidence="10">
    <location>
        <begin position="1161"/>
        <end position="1181"/>
    </location>
</feature>
<organism evidence="12 13">
    <name type="scientific">Plasmodiophora brassicae</name>
    <name type="common">Clubroot disease agent</name>
    <dbReference type="NCBI Taxonomy" id="37360"/>
    <lineage>
        <taxon>Eukaryota</taxon>
        <taxon>Sar</taxon>
        <taxon>Rhizaria</taxon>
        <taxon>Endomyxa</taxon>
        <taxon>Phytomyxea</taxon>
        <taxon>Plasmodiophorida</taxon>
        <taxon>Plasmodiophoridae</taxon>
        <taxon>Plasmodiophora</taxon>
    </lineage>
</organism>
<comment type="similarity">
    <text evidence="2">Belongs to the ABC transporter superfamily. ABCA family.</text>
</comment>
<dbReference type="InterPro" id="IPR056264">
    <property type="entry name" value="R2_ABCA1-4-like"/>
</dbReference>
<dbReference type="Pfam" id="PF23321">
    <property type="entry name" value="R1_ABCA1"/>
    <property type="match status" value="1"/>
</dbReference>
<proteinExistence type="inferred from homology"/>
<feature type="transmembrane region" description="Helical" evidence="10">
    <location>
        <begin position="1234"/>
        <end position="1256"/>
    </location>
</feature>
<dbReference type="Pfam" id="PF12698">
    <property type="entry name" value="ABC2_membrane_3"/>
    <property type="match status" value="2"/>
</dbReference>
<evidence type="ECO:0000256" key="7">
    <source>
        <dbReference type="ARBA" id="ARBA00022840"/>
    </source>
</evidence>
<keyword evidence="3" id="KW-0813">Transport</keyword>
<keyword evidence="4 10" id="KW-0812">Transmembrane</keyword>
<dbReference type="GO" id="GO:0016020">
    <property type="term" value="C:membrane"/>
    <property type="evidence" value="ECO:0007669"/>
    <property type="project" value="UniProtKB-SubCell"/>
</dbReference>
<dbReference type="FunFam" id="3.40.50.300:FF:000335">
    <property type="entry name" value="ATP binding cassette subfamily A member 5"/>
    <property type="match status" value="1"/>
</dbReference>
<feature type="transmembrane region" description="Helical" evidence="10">
    <location>
        <begin position="41"/>
        <end position="60"/>
    </location>
</feature>
<dbReference type="EMBL" id="OVEO01000002">
    <property type="protein sequence ID" value="SPQ94190.1"/>
    <property type="molecule type" value="Genomic_DNA"/>
</dbReference>
<feature type="domain" description="ABC transporter" evidence="11">
    <location>
        <begin position="516"/>
        <end position="747"/>
    </location>
</feature>
<evidence type="ECO:0000313" key="13">
    <source>
        <dbReference type="Proteomes" id="UP000290189"/>
    </source>
</evidence>
<evidence type="ECO:0000256" key="10">
    <source>
        <dbReference type="SAM" id="Phobius"/>
    </source>
</evidence>
<evidence type="ECO:0000256" key="3">
    <source>
        <dbReference type="ARBA" id="ARBA00022448"/>
    </source>
</evidence>
<feature type="transmembrane region" description="Helical" evidence="10">
    <location>
        <begin position="391"/>
        <end position="411"/>
    </location>
</feature>
<feature type="transmembrane region" description="Helical" evidence="10">
    <location>
        <begin position="365"/>
        <end position="384"/>
    </location>
</feature>
<feature type="transmembrane region" description="Helical" evidence="10">
    <location>
        <begin position="299"/>
        <end position="323"/>
    </location>
</feature>
<dbReference type="InterPro" id="IPR017871">
    <property type="entry name" value="ABC_transporter-like_CS"/>
</dbReference>
<evidence type="ECO:0000256" key="5">
    <source>
        <dbReference type="ARBA" id="ARBA00022737"/>
    </source>
</evidence>
<dbReference type="PANTHER" id="PTHR19229:SF36">
    <property type="entry name" value="ATP-BINDING CASSETTE SUB-FAMILY A MEMBER 2"/>
    <property type="match status" value="1"/>
</dbReference>
<dbReference type="InterPro" id="IPR003439">
    <property type="entry name" value="ABC_transporter-like_ATP-bd"/>
</dbReference>
<feature type="transmembrane region" description="Helical" evidence="10">
    <location>
        <begin position="335"/>
        <end position="359"/>
    </location>
</feature>
<feature type="transmembrane region" description="Helical" evidence="10">
    <location>
        <begin position="1193"/>
        <end position="1213"/>
    </location>
</feature>
<evidence type="ECO:0000313" key="12">
    <source>
        <dbReference type="EMBL" id="SPQ94190.1"/>
    </source>
</evidence>
<dbReference type="Pfam" id="PF00005">
    <property type="entry name" value="ABC_tran"/>
    <property type="match status" value="2"/>
</dbReference>
<dbReference type="GO" id="GO:0140359">
    <property type="term" value="F:ABC-type transporter activity"/>
    <property type="evidence" value="ECO:0007669"/>
    <property type="project" value="InterPro"/>
</dbReference>
<geneLocation type="mitochondrion" evidence="12"/>
<dbReference type="Gene3D" id="3.40.50.300">
    <property type="entry name" value="P-loop containing nucleotide triphosphate hydrolases"/>
    <property type="match status" value="2"/>
</dbReference>
<feature type="transmembrane region" description="Helical" evidence="10">
    <location>
        <begin position="890"/>
        <end position="909"/>
    </location>
</feature>
<protein>
    <recommendedName>
        <fullName evidence="11">ABC transporter domain-containing protein</fullName>
    </recommendedName>
</protein>
<evidence type="ECO:0000256" key="2">
    <source>
        <dbReference type="ARBA" id="ARBA00008869"/>
    </source>
</evidence>
<dbReference type="FunFam" id="3.40.50.300:FF:000298">
    <property type="entry name" value="ATP-binding cassette sub-family A member 12"/>
    <property type="match status" value="1"/>
</dbReference>
<feature type="transmembrane region" description="Helical" evidence="10">
    <location>
        <begin position="1047"/>
        <end position="1069"/>
    </location>
</feature>
<evidence type="ECO:0000256" key="1">
    <source>
        <dbReference type="ARBA" id="ARBA00004141"/>
    </source>
</evidence>
<evidence type="ECO:0000256" key="8">
    <source>
        <dbReference type="ARBA" id="ARBA00022989"/>
    </source>
</evidence>
<dbReference type="Proteomes" id="UP000290189">
    <property type="component" value="Unassembled WGS sequence"/>
</dbReference>
<keyword evidence="8 10" id="KW-1133">Transmembrane helix</keyword>
<evidence type="ECO:0000259" key="11">
    <source>
        <dbReference type="PROSITE" id="PS50893"/>
    </source>
</evidence>
<evidence type="ECO:0000256" key="9">
    <source>
        <dbReference type="ARBA" id="ARBA00023136"/>
    </source>
</evidence>
<dbReference type="GO" id="GO:0016887">
    <property type="term" value="F:ATP hydrolysis activity"/>
    <property type="evidence" value="ECO:0007669"/>
    <property type="project" value="InterPro"/>
</dbReference>
<gene>
    <name evidence="12" type="ORF">PLBR_LOCUS1405</name>
</gene>
<dbReference type="InterPro" id="IPR013525">
    <property type="entry name" value="ABC2_TM"/>
</dbReference>
<evidence type="ECO:0000256" key="4">
    <source>
        <dbReference type="ARBA" id="ARBA00022692"/>
    </source>
</evidence>
<feature type="transmembrane region" description="Helical" evidence="10">
    <location>
        <begin position="1128"/>
        <end position="1149"/>
    </location>
</feature>
<dbReference type="PROSITE" id="PS00211">
    <property type="entry name" value="ABC_TRANSPORTER_1"/>
    <property type="match status" value="2"/>
</dbReference>
<accession>A0A3P3Y2G7</accession>
<keyword evidence="5" id="KW-0677">Repeat</keyword>
<evidence type="ECO:0000256" key="6">
    <source>
        <dbReference type="ARBA" id="ARBA00022741"/>
    </source>
</evidence>
<dbReference type="PANTHER" id="PTHR19229">
    <property type="entry name" value="ATP-BINDING CASSETTE TRANSPORTER SUBFAMILY A ABCA"/>
    <property type="match status" value="1"/>
</dbReference>
<keyword evidence="7" id="KW-0067">ATP-binding</keyword>
<keyword evidence="9 10" id="KW-0472">Membrane</keyword>
<dbReference type="GO" id="GO:0005319">
    <property type="term" value="F:lipid transporter activity"/>
    <property type="evidence" value="ECO:0007669"/>
    <property type="project" value="TreeGrafter"/>
</dbReference>
<feature type="domain" description="ABC transporter" evidence="11">
    <location>
        <begin position="1308"/>
        <end position="1541"/>
    </location>
</feature>
<dbReference type="GO" id="GO:0005524">
    <property type="term" value="F:ATP binding"/>
    <property type="evidence" value="ECO:0007669"/>
    <property type="project" value="UniProtKB-KW"/>
</dbReference>
<dbReference type="InterPro" id="IPR026082">
    <property type="entry name" value="ABCA"/>
</dbReference>
<dbReference type="PROSITE" id="PS50893">
    <property type="entry name" value="ABC_TRANSPORTER_2"/>
    <property type="match status" value="2"/>
</dbReference>
<dbReference type="InterPro" id="IPR003593">
    <property type="entry name" value="AAA+_ATPase"/>
</dbReference>
<keyword evidence="6" id="KW-0547">Nucleotide-binding</keyword>
<name>A0A3P3Y2G7_PLABS</name>
<feature type="transmembrane region" description="Helical" evidence="10">
    <location>
        <begin position="1090"/>
        <end position="1116"/>
    </location>
</feature>
<dbReference type="InterPro" id="IPR027417">
    <property type="entry name" value="P-loop_NTPase"/>
</dbReference>
<keyword evidence="12" id="KW-0496">Mitochondrion</keyword>